<dbReference type="EMBL" id="JBHSKF010000022">
    <property type="protein sequence ID" value="MFC5291195.1"/>
    <property type="molecule type" value="Genomic_DNA"/>
</dbReference>
<organism evidence="2 3">
    <name type="scientific">Actinokineospora guangxiensis</name>
    <dbReference type="NCBI Taxonomy" id="1490288"/>
    <lineage>
        <taxon>Bacteria</taxon>
        <taxon>Bacillati</taxon>
        <taxon>Actinomycetota</taxon>
        <taxon>Actinomycetes</taxon>
        <taxon>Pseudonocardiales</taxon>
        <taxon>Pseudonocardiaceae</taxon>
        <taxon>Actinokineospora</taxon>
    </lineage>
</organism>
<protein>
    <submittedName>
        <fullName evidence="2">RNase adapter RapZ</fullName>
    </submittedName>
</protein>
<proteinExistence type="predicted"/>
<sequence>MAVILVTGMSGAGKSTALTALAQRGYRVVDTDLGDWIEEVARPDGGGREPQWREDRIGALIAEHERSGEPLFIAGTVWNQGRFSARFDAVVLLSAPVEVLLDRVAHRVGNPFGKSVEERHRIAEDTMLVEPLLRASATVEIDTRTPLRDVVEQLAALAGPPLRCLTARQGVYSGPDHHRSQGVPMTERVSDDVRKVAELAKGIRIGMLTTIDADGQPVSRPMAQQEVEFDGDLWFFVERGSRKVAQIEADPRVNVTLASGSTWMSLRGTGHVVSDLDKARELWNPWVEAWLPQGPQDPSVALLKVSVEGAEYWDTPGGTVASVISFVKAKVSGQRYEGGDHDKVEL</sequence>
<dbReference type="InterPro" id="IPR038725">
    <property type="entry name" value="YdaG_split_barrel_FMN-bd"/>
</dbReference>
<dbReference type="PANTHER" id="PTHR34818:SF1">
    <property type="entry name" value="PROTEIN BLI-3"/>
    <property type="match status" value="1"/>
</dbReference>
<dbReference type="InterPro" id="IPR012349">
    <property type="entry name" value="Split_barrel_FMN-bd"/>
</dbReference>
<evidence type="ECO:0000313" key="3">
    <source>
        <dbReference type="Proteomes" id="UP001596157"/>
    </source>
</evidence>
<feature type="domain" description="General stress protein FMN-binding split barrel" evidence="1">
    <location>
        <begin position="191"/>
        <end position="337"/>
    </location>
</feature>
<evidence type="ECO:0000313" key="2">
    <source>
        <dbReference type="EMBL" id="MFC5291195.1"/>
    </source>
</evidence>
<dbReference type="Proteomes" id="UP001596157">
    <property type="component" value="Unassembled WGS sequence"/>
</dbReference>
<accession>A0ABW0EYJ6</accession>
<dbReference type="SUPFAM" id="SSF50475">
    <property type="entry name" value="FMN-binding split barrel"/>
    <property type="match status" value="1"/>
</dbReference>
<keyword evidence="3" id="KW-1185">Reference proteome</keyword>
<dbReference type="PANTHER" id="PTHR34818">
    <property type="entry name" value="PROTEIN BLI-3"/>
    <property type="match status" value="1"/>
</dbReference>
<dbReference type="Gene3D" id="2.30.110.10">
    <property type="entry name" value="Electron Transport, Fmn-binding Protein, Chain A"/>
    <property type="match status" value="1"/>
</dbReference>
<dbReference type="Pfam" id="PF16242">
    <property type="entry name" value="Pyrid_ox_like"/>
    <property type="match status" value="1"/>
</dbReference>
<reference evidence="3" key="1">
    <citation type="journal article" date="2019" name="Int. J. Syst. Evol. Microbiol.">
        <title>The Global Catalogue of Microorganisms (GCM) 10K type strain sequencing project: providing services to taxonomists for standard genome sequencing and annotation.</title>
        <authorList>
            <consortium name="The Broad Institute Genomics Platform"/>
            <consortium name="The Broad Institute Genome Sequencing Center for Infectious Disease"/>
            <person name="Wu L."/>
            <person name="Ma J."/>
        </authorList>
    </citation>
    <scope>NUCLEOTIDE SEQUENCE [LARGE SCALE GENOMIC DNA]</scope>
    <source>
        <strain evidence="3">CCUG 59778</strain>
    </source>
</reference>
<dbReference type="InterPro" id="IPR052917">
    <property type="entry name" value="Stress-Dev_Protein"/>
</dbReference>
<evidence type="ECO:0000259" key="1">
    <source>
        <dbReference type="Pfam" id="PF16242"/>
    </source>
</evidence>
<name>A0ABW0EYJ6_9PSEU</name>
<dbReference type="Gene3D" id="3.40.50.300">
    <property type="entry name" value="P-loop containing nucleotide triphosphate hydrolases"/>
    <property type="match status" value="1"/>
</dbReference>
<dbReference type="RefSeq" id="WP_378251106.1">
    <property type="nucleotide sequence ID" value="NZ_JBHSKF010000022.1"/>
</dbReference>
<gene>
    <name evidence="2" type="ORF">ACFPM7_29445</name>
</gene>
<comment type="caution">
    <text evidence="2">The sequence shown here is derived from an EMBL/GenBank/DDBJ whole genome shotgun (WGS) entry which is preliminary data.</text>
</comment>
<dbReference type="SUPFAM" id="SSF52540">
    <property type="entry name" value="P-loop containing nucleoside triphosphate hydrolases"/>
    <property type="match status" value="1"/>
</dbReference>
<dbReference type="Pfam" id="PF13238">
    <property type="entry name" value="AAA_18"/>
    <property type="match status" value="1"/>
</dbReference>
<dbReference type="InterPro" id="IPR027417">
    <property type="entry name" value="P-loop_NTPase"/>
</dbReference>